<gene>
    <name evidence="2" type="ORF">BEP19_07475</name>
</gene>
<feature type="region of interest" description="Disordered" evidence="1">
    <location>
        <begin position="49"/>
        <end position="69"/>
    </location>
</feature>
<sequence>MKVSDLAAVQLTDMKQTLSMNLLKSAHATASAQAITMLEDFQQLQREVGQRTINPSPHPYSGQHVDLRA</sequence>
<comment type="caution">
    <text evidence="2">The sequence shown here is derived from an EMBL/GenBank/DDBJ whole genome shotgun (WGS) entry which is preliminary data.</text>
</comment>
<evidence type="ECO:0000256" key="1">
    <source>
        <dbReference type="SAM" id="MobiDB-lite"/>
    </source>
</evidence>
<organism evidence="2 3">
    <name type="scientific">Ammoniphilus oxalaticus</name>
    <dbReference type="NCBI Taxonomy" id="66863"/>
    <lineage>
        <taxon>Bacteria</taxon>
        <taxon>Bacillati</taxon>
        <taxon>Bacillota</taxon>
        <taxon>Bacilli</taxon>
        <taxon>Bacillales</taxon>
        <taxon>Paenibacillaceae</taxon>
        <taxon>Aneurinibacillus group</taxon>
        <taxon>Ammoniphilus</taxon>
    </lineage>
</organism>
<reference evidence="2 3" key="1">
    <citation type="submission" date="2016-08" db="EMBL/GenBank/DDBJ databases">
        <title>Novel Firmicute Genomes.</title>
        <authorList>
            <person name="Poppleton D.I."/>
            <person name="Gribaldo S."/>
        </authorList>
    </citation>
    <scope>NUCLEOTIDE SEQUENCE [LARGE SCALE GENOMIC DNA]</scope>
    <source>
        <strain evidence="2 3">RAOx-1</strain>
    </source>
</reference>
<name>A0A419SJX0_9BACL</name>
<keyword evidence="3" id="KW-1185">Reference proteome</keyword>
<dbReference type="RefSeq" id="WP_120189501.1">
    <property type="nucleotide sequence ID" value="NZ_MCHY01000008.1"/>
</dbReference>
<dbReference type="AlphaFoldDB" id="A0A419SJX0"/>
<protein>
    <recommendedName>
        <fullName evidence="4">Motility protein</fullName>
    </recommendedName>
</protein>
<accession>A0A419SJX0</accession>
<evidence type="ECO:0000313" key="3">
    <source>
        <dbReference type="Proteomes" id="UP000284219"/>
    </source>
</evidence>
<dbReference type="EMBL" id="MCHY01000008">
    <property type="protein sequence ID" value="RKD24236.1"/>
    <property type="molecule type" value="Genomic_DNA"/>
</dbReference>
<dbReference type="Proteomes" id="UP000284219">
    <property type="component" value="Unassembled WGS sequence"/>
</dbReference>
<evidence type="ECO:0008006" key="4">
    <source>
        <dbReference type="Google" id="ProtNLM"/>
    </source>
</evidence>
<dbReference type="OrthoDB" id="2942186at2"/>
<evidence type="ECO:0000313" key="2">
    <source>
        <dbReference type="EMBL" id="RKD24236.1"/>
    </source>
</evidence>
<proteinExistence type="predicted"/>